<dbReference type="SUPFAM" id="SSF51971">
    <property type="entry name" value="Nucleotide-binding domain"/>
    <property type="match status" value="1"/>
</dbReference>
<name>A0A2U1TEW9_9MICO</name>
<keyword evidence="8" id="KW-1185">Reference proteome</keyword>
<dbReference type="InterPro" id="IPR015899">
    <property type="entry name" value="UDP-GalPyranose_mutase_C"/>
</dbReference>
<dbReference type="AlphaFoldDB" id="A0A2U1TEW9"/>
<evidence type="ECO:0000256" key="2">
    <source>
        <dbReference type="ARBA" id="ARBA00009321"/>
    </source>
</evidence>
<dbReference type="KEGG" id="myl:C3E77_03640"/>
<dbReference type="Proteomes" id="UP000244962">
    <property type="component" value="Unassembled WGS sequence"/>
</dbReference>
<comment type="cofactor">
    <cofactor evidence="1">
        <name>FAD</name>
        <dbReference type="ChEBI" id="CHEBI:57692"/>
    </cofactor>
</comment>
<dbReference type="Pfam" id="PF13450">
    <property type="entry name" value="NAD_binding_8"/>
    <property type="match status" value="1"/>
</dbReference>
<keyword evidence="5" id="KW-0413">Isomerase</keyword>
<dbReference type="FunFam" id="3.40.50.720:FF:000354">
    <property type="entry name" value="UDP-galactopyranose mutase"/>
    <property type="match status" value="1"/>
</dbReference>
<dbReference type="Pfam" id="PF03275">
    <property type="entry name" value="GLF"/>
    <property type="match status" value="1"/>
</dbReference>
<comment type="similarity">
    <text evidence="2">Belongs to the UDP-galactopyranose/dTDP-fucopyranose mutase family.</text>
</comment>
<evidence type="ECO:0000313" key="8">
    <source>
        <dbReference type="Proteomes" id="UP000244962"/>
    </source>
</evidence>
<dbReference type="NCBIfam" id="TIGR00031">
    <property type="entry name" value="UDP-GALP_mutase"/>
    <property type="match status" value="1"/>
</dbReference>
<sequence>MSADLLVVGSGFFGLTVAERVAEDLGLNVTVIDQRSHVGGNAYSAPEPETGIEVHQYGAHLFHTSNEPVWEYVNRFTSFTNYQHRVYSTHKGEVYPLPINLGTINQFFRAAYSPSEARALIAEQAREVSASGVSNLEEKAISLIGRPLYEAFIRDYTAKQWQTPVDQLPADIISRLPVRYTYDNRYFNDTHEGLPVDGYTAWIERMADHPRINVVLSTDYFDESQPFNKKSTVGQIPIVYTGPVDRYFGYEGGALSWRTLDFEQEVLNTGDYQGIAVMNYPDSSVPYTRIHEFRHFHPERDYYPTDKTVVVREFSRFATRDDEPYYPVNTPGDRQSLLGYREMQDAEPDNVWFGGRLGTYQYLDMHMAIGSALSLYSNKIKPYFQR</sequence>
<evidence type="ECO:0000256" key="3">
    <source>
        <dbReference type="ARBA" id="ARBA00022630"/>
    </source>
</evidence>
<evidence type="ECO:0000256" key="4">
    <source>
        <dbReference type="ARBA" id="ARBA00022827"/>
    </source>
</evidence>
<reference evidence="8" key="1">
    <citation type="submission" date="2018-04" db="EMBL/GenBank/DDBJ databases">
        <authorList>
            <person name="Liu S."/>
            <person name="Wang Z."/>
            <person name="Li J."/>
        </authorList>
    </citation>
    <scope>NUCLEOTIDE SEQUENCE [LARGE SCALE GENOMIC DNA]</scope>
    <source>
        <strain evidence="8">622</strain>
    </source>
</reference>
<dbReference type="InterPro" id="IPR004379">
    <property type="entry name" value="UDP-GALP_mutase"/>
</dbReference>
<organism evidence="7 8">
    <name type="scientific">Mycetocola zhujimingii</name>
    <dbReference type="NCBI Taxonomy" id="2079792"/>
    <lineage>
        <taxon>Bacteria</taxon>
        <taxon>Bacillati</taxon>
        <taxon>Actinomycetota</taxon>
        <taxon>Actinomycetes</taxon>
        <taxon>Micrococcales</taxon>
        <taxon>Microbacteriaceae</taxon>
        <taxon>Mycetocola</taxon>
    </lineage>
</organism>
<evidence type="ECO:0000313" key="7">
    <source>
        <dbReference type="EMBL" id="PWC07429.1"/>
    </source>
</evidence>
<dbReference type="GO" id="GO:0050660">
    <property type="term" value="F:flavin adenine dinucleotide binding"/>
    <property type="evidence" value="ECO:0007669"/>
    <property type="project" value="TreeGrafter"/>
</dbReference>
<dbReference type="FunFam" id="3.40.50.720:FF:000397">
    <property type="entry name" value="UDP-galactopyranose mutase"/>
    <property type="match status" value="1"/>
</dbReference>
<dbReference type="SUPFAM" id="SSF54373">
    <property type="entry name" value="FAD-linked reductases, C-terminal domain"/>
    <property type="match status" value="1"/>
</dbReference>
<dbReference type="PANTHER" id="PTHR21197:SF0">
    <property type="entry name" value="UDP-GALACTOPYRANOSE MUTASE"/>
    <property type="match status" value="1"/>
</dbReference>
<evidence type="ECO:0000256" key="5">
    <source>
        <dbReference type="ARBA" id="ARBA00023235"/>
    </source>
</evidence>
<dbReference type="GO" id="GO:0008767">
    <property type="term" value="F:UDP-galactopyranose mutase activity"/>
    <property type="evidence" value="ECO:0007669"/>
    <property type="project" value="InterPro"/>
</dbReference>
<proteinExistence type="inferred from homology"/>
<feature type="domain" description="UDP-galactopyranose mutase C-terminal" evidence="6">
    <location>
        <begin position="151"/>
        <end position="362"/>
    </location>
</feature>
<keyword evidence="4" id="KW-0274">FAD</keyword>
<dbReference type="RefSeq" id="WP_108390385.1">
    <property type="nucleotide sequence ID" value="NZ_CP026949.1"/>
</dbReference>
<dbReference type="GO" id="GO:0005829">
    <property type="term" value="C:cytosol"/>
    <property type="evidence" value="ECO:0007669"/>
    <property type="project" value="TreeGrafter"/>
</dbReference>
<dbReference type="EMBL" id="QEFB01000005">
    <property type="protein sequence ID" value="PWC07429.1"/>
    <property type="molecule type" value="Genomic_DNA"/>
</dbReference>
<dbReference type="Gene3D" id="3.40.50.720">
    <property type="entry name" value="NAD(P)-binding Rossmann-like Domain"/>
    <property type="match status" value="3"/>
</dbReference>
<protein>
    <submittedName>
        <fullName evidence="7">UDP-galactopyranose mutase</fullName>
    </submittedName>
</protein>
<dbReference type="PANTHER" id="PTHR21197">
    <property type="entry name" value="UDP-GALACTOPYRANOSE MUTASE"/>
    <property type="match status" value="1"/>
</dbReference>
<evidence type="ECO:0000256" key="1">
    <source>
        <dbReference type="ARBA" id="ARBA00001974"/>
    </source>
</evidence>
<comment type="caution">
    <text evidence="7">The sequence shown here is derived from an EMBL/GenBank/DDBJ whole genome shotgun (WGS) entry which is preliminary data.</text>
</comment>
<accession>A0A2U1TEW9</accession>
<dbReference type="OrthoDB" id="9769600at2"/>
<evidence type="ECO:0000259" key="6">
    <source>
        <dbReference type="Pfam" id="PF03275"/>
    </source>
</evidence>
<keyword evidence="3" id="KW-0285">Flavoprotein</keyword>
<gene>
    <name evidence="7" type="primary">glf</name>
    <name evidence="7" type="ORF">DF223_07390</name>
</gene>